<sequence length="180" mass="20382">MGSKESNLIHKWEQTGSASVIQNLFEFPRQQKDQHAAPEVVQFKASQQLLNPNEFIPQYRFGKTEKSTNDVLFIEEHPFYFSGQNVGDKKKRWQCQHQRNLSCKGTAKTSANGELLMTESQWNHSCGLRLSVMKSDEGKATSQATEHIRPRSTSVSNSDLQSKSCVEFASTSKVTGNRNR</sequence>
<accession>A0AC34GB44</accession>
<reference evidence="2" key="1">
    <citation type="submission" date="2022-11" db="UniProtKB">
        <authorList>
            <consortium name="WormBaseParasite"/>
        </authorList>
    </citation>
    <scope>IDENTIFICATION</scope>
</reference>
<evidence type="ECO:0000313" key="2">
    <source>
        <dbReference type="WBParaSite" id="ES5_v2.g26910.t1"/>
    </source>
</evidence>
<protein>
    <submittedName>
        <fullName evidence="2">FLYWCH-type domain-containing protein</fullName>
    </submittedName>
</protein>
<evidence type="ECO:0000313" key="1">
    <source>
        <dbReference type="Proteomes" id="UP000887579"/>
    </source>
</evidence>
<name>A0AC34GB44_9BILA</name>
<dbReference type="Proteomes" id="UP000887579">
    <property type="component" value="Unplaced"/>
</dbReference>
<organism evidence="1 2">
    <name type="scientific">Panagrolaimus sp. ES5</name>
    <dbReference type="NCBI Taxonomy" id="591445"/>
    <lineage>
        <taxon>Eukaryota</taxon>
        <taxon>Metazoa</taxon>
        <taxon>Ecdysozoa</taxon>
        <taxon>Nematoda</taxon>
        <taxon>Chromadorea</taxon>
        <taxon>Rhabditida</taxon>
        <taxon>Tylenchina</taxon>
        <taxon>Panagrolaimomorpha</taxon>
        <taxon>Panagrolaimoidea</taxon>
        <taxon>Panagrolaimidae</taxon>
        <taxon>Panagrolaimus</taxon>
    </lineage>
</organism>
<dbReference type="WBParaSite" id="ES5_v2.g26910.t1">
    <property type="protein sequence ID" value="ES5_v2.g26910.t1"/>
    <property type="gene ID" value="ES5_v2.g26910"/>
</dbReference>
<proteinExistence type="predicted"/>